<feature type="transmembrane region" description="Helical" evidence="5">
    <location>
        <begin position="294"/>
        <end position="323"/>
    </location>
</feature>
<feature type="transmembrane region" description="Helical" evidence="5">
    <location>
        <begin position="57"/>
        <end position="79"/>
    </location>
</feature>
<dbReference type="InterPro" id="IPR005829">
    <property type="entry name" value="Sugar_transporter_CS"/>
</dbReference>
<feature type="transmembrane region" description="Helical" evidence="5">
    <location>
        <begin position="260"/>
        <end position="282"/>
    </location>
</feature>
<evidence type="ECO:0000256" key="2">
    <source>
        <dbReference type="ARBA" id="ARBA00022692"/>
    </source>
</evidence>
<keyword evidence="4 5" id="KW-0472">Membrane</keyword>
<evidence type="ECO:0000256" key="3">
    <source>
        <dbReference type="ARBA" id="ARBA00022989"/>
    </source>
</evidence>
<gene>
    <name evidence="7" type="ORF">BJ983_004375</name>
</gene>
<feature type="transmembrane region" description="Helical" evidence="5">
    <location>
        <begin position="373"/>
        <end position="399"/>
    </location>
</feature>
<evidence type="ECO:0000256" key="4">
    <source>
        <dbReference type="ARBA" id="ARBA00023136"/>
    </source>
</evidence>
<dbReference type="RefSeq" id="WP_179795745.1">
    <property type="nucleotide sequence ID" value="NZ_BAABHP010000020.1"/>
</dbReference>
<evidence type="ECO:0000313" key="7">
    <source>
        <dbReference type="EMBL" id="NYD38273.1"/>
    </source>
</evidence>
<dbReference type="GO" id="GO:0046943">
    <property type="term" value="F:carboxylic acid transmembrane transporter activity"/>
    <property type="evidence" value="ECO:0007669"/>
    <property type="project" value="TreeGrafter"/>
</dbReference>
<feature type="transmembrane region" description="Helical" evidence="5">
    <location>
        <begin position="91"/>
        <end position="117"/>
    </location>
</feature>
<dbReference type="Pfam" id="PF07690">
    <property type="entry name" value="MFS_1"/>
    <property type="match status" value="1"/>
</dbReference>
<evidence type="ECO:0000313" key="8">
    <source>
        <dbReference type="Proteomes" id="UP000535890"/>
    </source>
</evidence>
<feature type="transmembrane region" description="Helical" evidence="5">
    <location>
        <begin position="222"/>
        <end position="240"/>
    </location>
</feature>
<feature type="transmembrane region" description="Helical" evidence="5">
    <location>
        <begin position="20"/>
        <end position="42"/>
    </location>
</feature>
<keyword evidence="8" id="KW-1185">Reference proteome</keyword>
<evidence type="ECO:0000259" key="6">
    <source>
        <dbReference type="PROSITE" id="PS50850"/>
    </source>
</evidence>
<reference evidence="7 8" key="1">
    <citation type="submission" date="2020-07" db="EMBL/GenBank/DDBJ databases">
        <title>Sequencing the genomes of 1000 actinobacteria strains.</title>
        <authorList>
            <person name="Klenk H.-P."/>
        </authorList>
    </citation>
    <scope>NUCLEOTIDE SEQUENCE [LARGE SCALE GENOMIC DNA]</scope>
    <source>
        <strain evidence="7 8">DSM 45772</strain>
    </source>
</reference>
<dbReference type="PROSITE" id="PS50850">
    <property type="entry name" value="MFS"/>
    <property type="match status" value="1"/>
</dbReference>
<feature type="transmembrane region" description="Helical" evidence="5">
    <location>
        <begin position="171"/>
        <end position="189"/>
    </location>
</feature>
<keyword evidence="2 5" id="KW-0812">Transmembrane</keyword>
<dbReference type="CDD" id="cd17316">
    <property type="entry name" value="MFS_SV2_like"/>
    <property type="match status" value="1"/>
</dbReference>
<dbReference type="InterPro" id="IPR020846">
    <property type="entry name" value="MFS_dom"/>
</dbReference>
<dbReference type="PANTHER" id="PTHR23508:SF10">
    <property type="entry name" value="CARBOXYLIC ACID TRANSPORTER PROTEIN HOMOLOG"/>
    <property type="match status" value="1"/>
</dbReference>
<dbReference type="InterPro" id="IPR036259">
    <property type="entry name" value="MFS_trans_sf"/>
</dbReference>
<dbReference type="SUPFAM" id="SSF103473">
    <property type="entry name" value="MFS general substrate transporter"/>
    <property type="match status" value="1"/>
</dbReference>
<sequence length="417" mass="44985">MAAPGLLEQARGLTREQRNAFLAAWLGWAMDAFDFFLVVFVLSDIAKEFGRSTTEVAFLTTVTLIARPVGAFIFGIWADKKGRRIPLMVDVLFYSAMEVLSGLAPTFTVLVVLRFLFGLGMGGEWGLGASLALEKIPPEKRGFWSGLLQQGYPVGYLLATLANFVVTPYLGWRWLFVLGAIPALIAFLIRTRVGESEAWERTQEKVELTKVGPRQVFLQPAVLRRFAYLIVLMTLFNFMSHGTQDFVPTFLKEDFAASTGTVTVVAIIYNIGAIVGGAYFGALSERFGRRRTAAGCAILAIPVAFLFAFSPALGLVTLGAFLLQVLVQGGWGVVPAHLAELSPDEVRGFYPGVTYQLGNAIASFNLPLQTALAAAYSGSVALAAVIVPVLVLTAAALLLGPEARGKVFGEVPSARVH</sequence>
<dbReference type="GO" id="GO:0005886">
    <property type="term" value="C:plasma membrane"/>
    <property type="evidence" value="ECO:0007669"/>
    <property type="project" value="UniProtKB-SubCell"/>
</dbReference>
<dbReference type="Gene3D" id="1.20.1250.20">
    <property type="entry name" value="MFS general substrate transporter like domains"/>
    <property type="match status" value="2"/>
</dbReference>
<comment type="caution">
    <text evidence="7">The sequence shown here is derived from an EMBL/GenBank/DDBJ whole genome shotgun (WGS) entry which is preliminary data.</text>
</comment>
<dbReference type="PROSITE" id="PS00217">
    <property type="entry name" value="SUGAR_TRANSPORT_2"/>
    <property type="match status" value="1"/>
</dbReference>
<protein>
    <submittedName>
        <fullName evidence="7">SHS family lactate transporter-like MFS transporter</fullName>
    </submittedName>
</protein>
<proteinExistence type="predicted"/>
<dbReference type="EMBL" id="JACCBN010000001">
    <property type="protein sequence ID" value="NYD38273.1"/>
    <property type="molecule type" value="Genomic_DNA"/>
</dbReference>
<dbReference type="InterPro" id="IPR011701">
    <property type="entry name" value="MFS"/>
</dbReference>
<feature type="domain" description="Major facilitator superfamily (MFS) profile" evidence="6">
    <location>
        <begin position="20"/>
        <end position="404"/>
    </location>
</feature>
<evidence type="ECO:0000256" key="1">
    <source>
        <dbReference type="ARBA" id="ARBA00004651"/>
    </source>
</evidence>
<dbReference type="PANTHER" id="PTHR23508">
    <property type="entry name" value="CARBOXYLIC ACID TRANSPORTER PROTEIN HOMOLOG"/>
    <property type="match status" value="1"/>
</dbReference>
<dbReference type="AlphaFoldDB" id="A0A7Y9J7J0"/>
<keyword evidence="3 5" id="KW-1133">Transmembrane helix</keyword>
<name>A0A7Y9J7J0_9PSEU</name>
<evidence type="ECO:0000256" key="5">
    <source>
        <dbReference type="SAM" id="Phobius"/>
    </source>
</evidence>
<dbReference type="Proteomes" id="UP000535890">
    <property type="component" value="Unassembled WGS sequence"/>
</dbReference>
<accession>A0A7Y9J7J0</accession>
<organism evidence="7 8">
    <name type="scientific">Actinomycetospora corticicola</name>
    <dbReference type="NCBI Taxonomy" id="663602"/>
    <lineage>
        <taxon>Bacteria</taxon>
        <taxon>Bacillati</taxon>
        <taxon>Actinomycetota</taxon>
        <taxon>Actinomycetes</taxon>
        <taxon>Pseudonocardiales</taxon>
        <taxon>Pseudonocardiaceae</taxon>
        <taxon>Actinomycetospora</taxon>
    </lineage>
</organism>
<comment type="subcellular location">
    <subcellularLocation>
        <location evidence="1">Cell membrane</location>
        <topology evidence="1">Multi-pass membrane protein</topology>
    </subcellularLocation>
</comment>